<dbReference type="OrthoDB" id="414518at2759"/>
<dbReference type="AlphaFoldDB" id="A0A813FNH3"/>
<protein>
    <submittedName>
        <fullName evidence="2">Uncharacterized protein</fullName>
    </submittedName>
</protein>
<accession>A0A813FNH3</accession>
<dbReference type="EMBL" id="CAJNNV010025292">
    <property type="protein sequence ID" value="CAE8613671.1"/>
    <property type="molecule type" value="Genomic_DNA"/>
</dbReference>
<dbReference type="InterPro" id="IPR029063">
    <property type="entry name" value="SAM-dependent_MTases_sf"/>
</dbReference>
<sequence>MHPVVPPQPGVPSQSPSNWQPAVAEAALPCSSALDRLRRKAAAGLSLTLLVFSICDGIGATWLALDATLFQVVQMSFETHPACMSVLRHRFPSLHHCGSTRSISEHWLREAVERHRPDACLLKGSGQFTQLNPERVVGRSNHFAPFWSFVECRDLLSGVLRAHSVPLFFLFVNSVMDTTSVAVATAALGVNSVQMDAADFGWHVRKTLVWFNWQLLPGMEAWLSWDPGRSNWDLCVPRGFSQLVPLGDVFKGGWWPTHLAKSATKLHPEGRFVAMCNPLHPGAKPHGWTAASNEAQIRCRESSVRLPTYHFEDRNLLFRESQWRLLSCRERELLMGFPADFTRVPSNGKQVLPDPDRLCTICSSAHVPLLRMLLASLAGFCGLQPATGSTCPVPVVTGAPSPQPDPVIDMWGLTGRAFVSAYLKCLPEPLRSISLPFESLFDGPDSGQNEYYAARMASGRQHGGLLVFDFREQSSAGAFAAAAGEQRGTHLSREGWPRLVPEGLGLQGHWQAARAVESHPFTLPPNLPDDLLFVVQATASQKDLGARRRRRIRRWHAKSKALEALTHAAWRAMSPRVRAVAGTLNIGLMLYLSVLLAWPDTSYVARLITGFTVVGVIEDAPVFRPAVAQTQKITKEELLATSATYIDRLEATMGPNADPEVDWECLRQCEKDLARGGAAGFTSRAALDSKYGKGNWRPLPRFVIWQEHSMKYRAIDNGRSAGHNSASSTKTRVHTAGHDLVVAVSHAVWLLRDQIAENFGHNVNLEGGIDDESAAYRWKPGADCDANVLIIAFWHPGTSSLRYMELFGHPFGLLSAVLNYNRGPEFQTAICRQLLSMLCVHYYDDNLTLGLSSERGSGQQTYNDLCGLLGVKLDRTKRTLMNPIFVYTGAVFDFGQLLPEGLVKVDAKNGRRESILSLVAEHRRSKWMSSGQASTLRGKCGFLGSQIHGKVLKQCERPLIARQYHDTVRSIGPVLDSALQFLECVLAKVKARQVQFGLQEALTIVYTDAMWEPGQPCGLGLVIHSPRRSKPLGLAAIVPDAVVRMLVPKDTQIGQAEVLAALLGPHNLPELYRNADILHFVDNQSALSGLIKGVSPKEDTAAILSVYTIMVAQLGSKVWYEFCESSANMSDGLSRDGLLDPVAKQFGIDAQYACLPTLPSFSHAPLVTLLSALSSSQCVLKICSA</sequence>
<gene>
    <name evidence="2" type="ORF">PGLA1383_LOCUS31426</name>
</gene>
<organism evidence="2 3">
    <name type="scientific">Polarella glacialis</name>
    <name type="common">Dinoflagellate</name>
    <dbReference type="NCBI Taxonomy" id="89957"/>
    <lineage>
        <taxon>Eukaryota</taxon>
        <taxon>Sar</taxon>
        <taxon>Alveolata</taxon>
        <taxon>Dinophyceae</taxon>
        <taxon>Suessiales</taxon>
        <taxon>Suessiaceae</taxon>
        <taxon>Polarella</taxon>
    </lineage>
</organism>
<dbReference type="OMA" id="RMVISAR"/>
<keyword evidence="1" id="KW-0812">Transmembrane</keyword>
<evidence type="ECO:0000256" key="1">
    <source>
        <dbReference type="SAM" id="Phobius"/>
    </source>
</evidence>
<comment type="caution">
    <text evidence="2">The sequence shown here is derived from an EMBL/GenBank/DDBJ whole genome shotgun (WGS) entry which is preliminary data.</text>
</comment>
<keyword evidence="3" id="KW-1185">Reference proteome</keyword>
<evidence type="ECO:0000313" key="3">
    <source>
        <dbReference type="Proteomes" id="UP000654075"/>
    </source>
</evidence>
<dbReference type="Gene3D" id="3.40.50.150">
    <property type="entry name" value="Vaccinia Virus protein VP39"/>
    <property type="match status" value="1"/>
</dbReference>
<name>A0A813FNH3_POLGL</name>
<feature type="transmembrane region" description="Helical" evidence="1">
    <location>
        <begin position="41"/>
        <end position="65"/>
    </location>
</feature>
<evidence type="ECO:0000313" key="2">
    <source>
        <dbReference type="EMBL" id="CAE8613671.1"/>
    </source>
</evidence>
<reference evidence="2" key="1">
    <citation type="submission" date="2021-02" db="EMBL/GenBank/DDBJ databases">
        <authorList>
            <person name="Dougan E. K."/>
            <person name="Rhodes N."/>
            <person name="Thang M."/>
            <person name="Chan C."/>
        </authorList>
    </citation>
    <scope>NUCLEOTIDE SEQUENCE</scope>
</reference>
<dbReference type="Proteomes" id="UP000654075">
    <property type="component" value="Unassembled WGS sequence"/>
</dbReference>
<keyword evidence="1" id="KW-1133">Transmembrane helix</keyword>
<proteinExistence type="predicted"/>
<keyword evidence="1" id="KW-0472">Membrane</keyword>
<dbReference type="SUPFAM" id="SSF53335">
    <property type="entry name" value="S-adenosyl-L-methionine-dependent methyltransferases"/>
    <property type="match status" value="1"/>
</dbReference>